<protein>
    <submittedName>
        <fullName evidence="2">Uncharacterized protein</fullName>
    </submittedName>
</protein>
<reference evidence="2 3" key="1">
    <citation type="submission" date="2021-06" db="EMBL/GenBank/DDBJ databases">
        <authorList>
            <person name="Palmer J.M."/>
        </authorList>
    </citation>
    <scope>NUCLEOTIDE SEQUENCE [LARGE SCALE GENOMIC DNA]</scope>
    <source>
        <strain evidence="2 3">CL_MEX2019</strain>
        <tissue evidence="2">Muscle</tissue>
    </source>
</reference>
<feature type="chain" id="PRO_5046669331" evidence="1">
    <location>
        <begin position="16"/>
        <end position="186"/>
    </location>
</feature>
<accession>A0ABU7E3C2</accession>
<sequence length="186" mass="21283">MFKLWQKFFTALVCCRPLQDLTETPHCSVRCGFANKVSLTTFDTKMSACMPLSIKMSPSALVGIKFVLTEQFCYRKLLKSVTELCRRGYSVTAGQAAAVVEEESGVRAPGFSGPLDHYDGLIRAGSLREDEHQRAVQQKLDELHRTLRGYTNRPTSIFSRVNRNMHVHKLYFFKLNTYEKQCPFIF</sequence>
<gene>
    <name evidence="2" type="ORF">CHARACLAT_019909</name>
</gene>
<organism evidence="2 3">
    <name type="scientific">Characodon lateralis</name>
    <dbReference type="NCBI Taxonomy" id="208331"/>
    <lineage>
        <taxon>Eukaryota</taxon>
        <taxon>Metazoa</taxon>
        <taxon>Chordata</taxon>
        <taxon>Craniata</taxon>
        <taxon>Vertebrata</taxon>
        <taxon>Euteleostomi</taxon>
        <taxon>Actinopterygii</taxon>
        <taxon>Neopterygii</taxon>
        <taxon>Teleostei</taxon>
        <taxon>Neoteleostei</taxon>
        <taxon>Acanthomorphata</taxon>
        <taxon>Ovalentaria</taxon>
        <taxon>Atherinomorphae</taxon>
        <taxon>Cyprinodontiformes</taxon>
        <taxon>Goodeidae</taxon>
        <taxon>Characodon</taxon>
    </lineage>
</organism>
<comment type="caution">
    <text evidence="2">The sequence shown here is derived from an EMBL/GenBank/DDBJ whole genome shotgun (WGS) entry which is preliminary data.</text>
</comment>
<keyword evidence="3" id="KW-1185">Reference proteome</keyword>
<keyword evidence="1" id="KW-0732">Signal</keyword>
<evidence type="ECO:0000313" key="2">
    <source>
        <dbReference type="EMBL" id="MED6281296.1"/>
    </source>
</evidence>
<evidence type="ECO:0000313" key="3">
    <source>
        <dbReference type="Proteomes" id="UP001352852"/>
    </source>
</evidence>
<dbReference type="Proteomes" id="UP001352852">
    <property type="component" value="Unassembled WGS sequence"/>
</dbReference>
<dbReference type="EMBL" id="JAHUTJ010042829">
    <property type="protein sequence ID" value="MED6281296.1"/>
    <property type="molecule type" value="Genomic_DNA"/>
</dbReference>
<proteinExistence type="predicted"/>
<evidence type="ECO:0000256" key="1">
    <source>
        <dbReference type="SAM" id="SignalP"/>
    </source>
</evidence>
<feature type="signal peptide" evidence="1">
    <location>
        <begin position="1"/>
        <end position="15"/>
    </location>
</feature>
<name>A0ABU7E3C2_9TELE</name>